<reference evidence="2" key="1">
    <citation type="submission" date="2023-02" db="EMBL/GenBank/DDBJ databases">
        <title>Isolation, identification, and genome analysis of Vibrio campbellii in the Penaeus vannamei larvae stage.</title>
        <authorList>
            <person name="Huang T."/>
            <person name="Zhang B."/>
        </authorList>
    </citation>
    <scope>NUCLEOTIDE SEQUENCE</scope>
    <source>
        <strain evidence="2">20220413_1</strain>
    </source>
</reference>
<organism evidence="2 3">
    <name type="scientific">Vibrio campbellii</name>
    <dbReference type="NCBI Taxonomy" id="680"/>
    <lineage>
        <taxon>Bacteria</taxon>
        <taxon>Pseudomonadati</taxon>
        <taxon>Pseudomonadota</taxon>
        <taxon>Gammaproteobacteria</taxon>
        <taxon>Vibrionales</taxon>
        <taxon>Vibrionaceae</taxon>
        <taxon>Vibrio</taxon>
    </lineage>
</organism>
<proteinExistence type="predicted"/>
<evidence type="ECO:0000313" key="3">
    <source>
        <dbReference type="Proteomes" id="UP001219537"/>
    </source>
</evidence>
<gene>
    <name evidence="2" type="ORF">PUN50_06130</name>
</gene>
<feature type="signal peptide" evidence="1">
    <location>
        <begin position="1"/>
        <end position="22"/>
    </location>
</feature>
<dbReference type="RefSeq" id="WP_274291024.1">
    <property type="nucleotide sequence ID" value="NZ_CP117988.1"/>
</dbReference>
<keyword evidence="1" id="KW-0732">Signal</keyword>
<feature type="chain" id="PRO_5042899086" evidence="1">
    <location>
        <begin position="23"/>
        <end position="244"/>
    </location>
</feature>
<sequence length="244" mass="26566">MKKTAITLGLLISGFTATAAWAIESNVTEPVQGHQPTVTAPVITKTDIKWTPAPIKVEFSVPTHEDTDNDDITSVTYWLQDAGGTQYGKEEKADISKLNGGAIEFSNFDELKNKKLTLVWKVHTQYGYPSETLVSDEMTSNEFNVAAEMDLSISGVYEVGETLTVHAFDGADVDLNIADVTFTLAENETGDTAGLYPMEQAEVALQSELNDSGNDLTFKLTKELQGYTITASMNEAPITRASLR</sequence>
<accession>A0AAQ3B173</accession>
<dbReference type="AlphaFoldDB" id="A0AAQ3B173"/>
<protein>
    <submittedName>
        <fullName evidence="2">Uncharacterized protein</fullName>
    </submittedName>
</protein>
<evidence type="ECO:0000313" key="2">
    <source>
        <dbReference type="EMBL" id="WDG09452.1"/>
    </source>
</evidence>
<name>A0AAQ3B173_9VIBR</name>
<dbReference type="EMBL" id="CP117988">
    <property type="protein sequence ID" value="WDG09452.1"/>
    <property type="molecule type" value="Genomic_DNA"/>
</dbReference>
<evidence type="ECO:0000256" key="1">
    <source>
        <dbReference type="SAM" id="SignalP"/>
    </source>
</evidence>
<dbReference type="Proteomes" id="UP001219537">
    <property type="component" value="Chromosome 1"/>
</dbReference>